<keyword evidence="4" id="KW-1185">Reference proteome</keyword>
<comment type="caution">
    <text evidence="3">The sequence shown here is derived from an EMBL/GenBank/DDBJ whole genome shotgun (WGS) entry which is preliminary data.</text>
</comment>
<keyword evidence="1" id="KW-0238">DNA-binding</keyword>
<evidence type="ECO:0000259" key="2">
    <source>
        <dbReference type="PROSITE" id="PS50943"/>
    </source>
</evidence>
<evidence type="ECO:0000256" key="1">
    <source>
        <dbReference type="ARBA" id="ARBA00023125"/>
    </source>
</evidence>
<feature type="domain" description="HTH cro/C1-type" evidence="2">
    <location>
        <begin position="22"/>
        <end position="67"/>
    </location>
</feature>
<dbReference type="InterPro" id="IPR013430">
    <property type="entry name" value="Toxin_antidote_HigA"/>
</dbReference>
<proteinExistence type="predicted"/>
<evidence type="ECO:0000313" key="3">
    <source>
        <dbReference type="EMBL" id="MBD8501524.1"/>
    </source>
</evidence>
<sequence length="95" mass="10545">MSRMHNPAHPGEVLREWIPEDMTVTQAAKELQISRVMLSKVLNGRAGVTAGMALRLAAWLGTSPDLWLGMQTQFDLWQAEQQPAPDIRPLARIAA</sequence>
<evidence type="ECO:0000313" key="4">
    <source>
        <dbReference type="Proteomes" id="UP000603602"/>
    </source>
</evidence>
<dbReference type="Gene3D" id="1.10.260.40">
    <property type="entry name" value="lambda repressor-like DNA-binding domains"/>
    <property type="match status" value="1"/>
</dbReference>
<dbReference type="NCBIfam" id="TIGR02607">
    <property type="entry name" value="antidote_HigA"/>
    <property type="match status" value="1"/>
</dbReference>
<dbReference type="PANTHER" id="PTHR36924:SF1">
    <property type="entry name" value="ANTITOXIN HIGA-1"/>
    <property type="match status" value="1"/>
</dbReference>
<protein>
    <submittedName>
        <fullName evidence="3">HigA family addiction module antidote protein</fullName>
    </submittedName>
</protein>
<dbReference type="CDD" id="cd00093">
    <property type="entry name" value="HTH_XRE"/>
    <property type="match status" value="1"/>
</dbReference>
<dbReference type="EMBL" id="JACYTO010000001">
    <property type="protein sequence ID" value="MBD8501524.1"/>
    <property type="molecule type" value="Genomic_DNA"/>
</dbReference>
<accession>A0ABR9B5B6</accession>
<dbReference type="Proteomes" id="UP000603602">
    <property type="component" value="Unassembled WGS sequence"/>
</dbReference>
<dbReference type="PANTHER" id="PTHR36924">
    <property type="entry name" value="ANTITOXIN HIGA-1"/>
    <property type="match status" value="1"/>
</dbReference>
<dbReference type="InterPro" id="IPR001387">
    <property type="entry name" value="Cro/C1-type_HTH"/>
</dbReference>
<dbReference type="PROSITE" id="PS50943">
    <property type="entry name" value="HTH_CROC1"/>
    <property type="match status" value="1"/>
</dbReference>
<name>A0ABR9B5B6_9RHOO</name>
<reference evidence="4" key="1">
    <citation type="submission" date="2023-07" db="EMBL/GenBank/DDBJ databases">
        <title>Thauera sp. CAU 1555 isolated from sand of Yaerae Beach.</title>
        <authorList>
            <person name="Kim W."/>
        </authorList>
    </citation>
    <scope>NUCLEOTIDE SEQUENCE [LARGE SCALE GENOMIC DNA]</scope>
    <source>
        <strain evidence="4">CAU 1555</strain>
    </source>
</reference>
<dbReference type="SUPFAM" id="SSF47413">
    <property type="entry name" value="lambda repressor-like DNA-binding domains"/>
    <property type="match status" value="1"/>
</dbReference>
<dbReference type="SMART" id="SM00530">
    <property type="entry name" value="HTH_XRE"/>
    <property type="match status" value="1"/>
</dbReference>
<dbReference type="InterPro" id="IPR010982">
    <property type="entry name" value="Lambda_DNA-bd_dom_sf"/>
</dbReference>
<gene>
    <name evidence="3" type="ORF">IFO67_01360</name>
</gene>
<organism evidence="3 4">
    <name type="scientific">Thauera sedimentorum</name>
    <dbReference type="NCBI Taxonomy" id="2767595"/>
    <lineage>
        <taxon>Bacteria</taxon>
        <taxon>Pseudomonadati</taxon>
        <taxon>Pseudomonadota</taxon>
        <taxon>Betaproteobacteria</taxon>
        <taxon>Rhodocyclales</taxon>
        <taxon>Zoogloeaceae</taxon>
        <taxon>Thauera</taxon>
    </lineage>
</organism>
<dbReference type="RefSeq" id="WP_187716373.1">
    <property type="nucleotide sequence ID" value="NZ_JACTAH010000001.1"/>
</dbReference>
<dbReference type="Pfam" id="PF13560">
    <property type="entry name" value="HTH_31"/>
    <property type="match status" value="1"/>
</dbReference>